<gene>
    <name evidence="2" type="ORF">WH159_13345</name>
</gene>
<reference evidence="2 3" key="1">
    <citation type="submission" date="2023-12" db="EMBL/GenBank/DDBJ databases">
        <title>Gut-associated functions are favored during microbiome assembly across C. elegans life.</title>
        <authorList>
            <person name="Zimmermann J."/>
        </authorList>
    </citation>
    <scope>NUCLEOTIDE SEQUENCE [LARGE SCALE GENOMIC DNA]</scope>
    <source>
        <strain evidence="2 3">JUb134</strain>
    </source>
</reference>
<accession>A0ABU8Q7K6</accession>
<sequence>MDRESLAVALLLGGFVWVGACVVMSIRGATYETRRPWADFQQRARKKRDGTPYVQTYWSKGPGVTKATLDKRFTRLSLIGTAAMIVAMLL</sequence>
<keyword evidence="1" id="KW-0812">Transmembrane</keyword>
<name>A0ABU8Q7K6_9SPHN</name>
<evidence type="ECO:0008006" key="4">
    <source>
        <dbReference type="Google" id="ProtNLM"/>
    </source>
</evidence>
<feature type="transmembrane region" description="Helical" evidence="1">
    <location>
        <begin position="6"/>
        <end position="26"/>
    </location>
</feature>
<keyword evidence="3" id="KW-1185">Reference proteome</keyword>
<dbReference type="EMBL" id="JBBGZA010000001">
    <property type="protein sequence ID" value="MEJ5095520.1"/>
    <property type="molecule type" value="Genomic_DNA"/>
</dbReference>
<proteinExistence type="predicted"/>
<dbReference type="PROSITE" id="PS51257">
    <property type="entry name" value="PROKAR_LIPOPROTEIN"/>
    <property type="match status" value="1"/>
</dbReference>
<dbReference type="RefSeq" id="WP_132882234.1">
    <property type="nucleotide sequence ID" value="NZ_JBBGZA010000001.1"/>
</dbReference>
<keyword evidence="1" id="KW-0472">Membrane</keyword>
<evidence type="ECO:0000313" key="3">
    <source>
        <dbReference type="Proteomes" id="UP001380365"/>
    </source>
</evidence>
<evidence type="ECO:0000313" key="2">
    <source>
        <dbReference type="EMBL" id="MEJ5095520.1"/>
    </source>
</evidence>
<dbReference type="Proteomes" id="UP001380365">
    <property type="component" value="Unassembled WGS sequence"/>
</dbReference>
<evidence type="ECO:0000256" key="1">
    <source>
        <dbReference type="SAM" id="Phobius"/>
    </source>
</evidence>
<protein>
    <recommendedName>
        <fullName evidence="4">DUF3899 domain-containing protein</fullName>
    </recommendedName>
</protein>
<keyword evidence="1" id="KW-1133">Transmembrane helix</keyword>
<organism evidence="2 3">
    <name type="scientific">Sphingomonas molluscorum</name>
    <dbReference type="NCBI Taxonomy" id="418184"/>
    <lineage>
        <taxon>Bacteria</taxon>
        <taxon>Pseudomonadati</taxon>
        <taxon>Pseudomonadota</taxon>
        <taxon>Alphaproteobacteria</taxon>
        <taxon>Sphingomonadales</taxon>
        <taxon>Sphingomonadaceae</taxon>
        <taxon>Sphingomonas</taxon>
    </lineage>
</organism>
<comment type="caution">
    <text evidence="2">The sequence shown here is derived from an EMBL/GenBank/DDBJ whole genome shotgun (WGS) entry which is preliminary data.</text>
</comment>